<dbReference type="PROSITE" id="PS51032">
    <property type="entry name" value="AP2_ERF"/>
    <property type="match status" value="1"/>
</dbReference>
<dbReference type="InterPro" id="IPR001471">
    <property type="entry name" value="AP2/ERF_dom"/>
</dbReference>
<keyword evidence="2" id="KW-0805">Transcription regulation</keyword>
<evidence type="ECO:0000313" key="7">
    <source>
        <dbReference type="EMBL" id="KAK6931839.1"/>
    </source>
</evidence>
<feature type="domain" description="AP2/ERF" evidence="6">
    <location>
        <begin position="42"/>
        <end position="101"/>
    </location>
</feature>
<organism evidence="7 8">
    <name type="scientific">Dillenia turbinata</name>
    <dbReference type="NCBI Taxonomy" id="194707"/>
    <lineage>
        <taxon>Eukaryota</taxon>
        <taxon>Viridiplantae</taxon>
        <taxon>Streptophyta</taxon>
        <taxon>Embryophyta</taxon>
        <taxon>Tracheophyta</taxon>
        <taxon>Spermatophyta</taxon>
        <taxon>Magnoliopsida</taxon>
        <taxon>eudicotyledons</taxon>
        <taxon>Gunneridae</taxon>
        <taxon>Pentapetalae</taxon>
        <taxon>Dilleniales</taxon>
        <taxon>Dilleniaceae</taxon>
        <taxon>Dillenia</taxon>
    </lineage>
</organism>
<proteinExistence type="predicted"/>
<evidence type="ECO:0000313" key="8">
    <source>
        <dbReference type="Proteomes" id="UP001370490"/>
    </source>
</evidence>
<evidence type="ECO:0000259" key="6">
    <source>
        <dbReference type="PROSITE" id="PS51032"/>
    </source>
</evidence>
<keyword evidence="3" id="KW-0238">DNA-binding</keyword>
<comment type="caution">
    <text evidence="7">The sequence shown here is derived from an EMBL/GenBank/DDBJ whole genome shotgun (WGS) entry which is preliminary data.</text>
</comment>
<accession>A0AAN8VE47</accession>
<evidence type="ECO:0000256" key="3">
    <source>
        <dbReference type="ARBA" id="ARBA00023125"/>
    </source>
</evidence>
<dbReference type="AlphaFoldDB" id="A0AAN8VE47"/>
<comment type="subcellular location">
    <subcellularLocation>
        <location evidence="1">Nucleus</location>
    </subcellularLocation>
</comment>
<dbReference type="EMBL" id="JBAMMX010000011">
    <property type="protein sequence ID" value="KAK6931839.1"/>
    <property type="molecule type" value="Genomic_DNA"/>
</dbReference>
<dbReference type="InterPro" id="IPR036955">
    <property type="entry name" value="AP2/ERF_dom_sf"/>
</dbReference>
<dbReference type="Proteomes" id="UP001370490">
    <property type="component" value="Unassembled WGS sequence"/>
</dbReference>
<evidence type="ECO:0000256" key="1">
    <source>
        <dbReference type="ARBA" id="ARBA00004123"/>
    </source>
</evidence>
<dbReference type="Gene3D" id="3.30.730.10">
    <property type="entry name" value="AP2/ERF domain"/>
    <property type="match status" value="1"/>
</dbReference>
<dbReference type="GO" id="GO:0003700">
    <property type="term" value="F:DNA-binding transcription factor activity"/>
    <property type="evidence" value="ECO:0007669"/>
    <property type="project" value="InterPro"/>
</dbReference>
<evidence type="ECO:0000256" key="2">
    <source>
        <dbReference type="ARBA" id="ARBA00023015"/>
    </source>
</evidence>
<gene>
    <name evidence="7" type="ORF">RJ641_003632</name>
</gene>
<dbReference type="InterPro" id="IPR016177">
    <property type="entry name" value="DNA-bd_dom_sf"/>
</dbReference>
<keyword evidence="5" id="KW-0539">Nucleus</keyword>
<evidence type="ECO:0000256" key="5">
    <source>
        <dbReference type="ARBA" id="ARBA00023242"/>
    </source>
</evidence>
<keyword evidence="4" id="KW-0804">Transcription</keyword>
<dbReference type="SMART" id="SM00380">
    <property type="entry name" value="AP2"/>
    <property type="match status" value="1"/>
</dbReference>
<keyword evidence="8" id="KW-1185">Reference proteome</keyword>
<evidence type="ECO:0000256" key="4">
    <source>
        <dbReference type="ARBA" id="ARBA00023163"/>
    </source>
</evidence>
<protein>
    <recommendedName>
        <fullName evidence="6">AP2/ERF domain-containing protein</fullName>
    </recommendedName>
</protein>
<reference evidence="7 8" key="1">
    <citation type="submission" date="2023-12" db="EMBL/GenBank/DDBJ databases">
        <title>A high-quality genome assembly for Dillenia turbinata (Dilleniales).</title>
        <authorList>
            <person name="Chanderbali A."/>
        </authorList>
    </citation>
    <scope>NUCLEOTIDE SEQUENCE [LARGE SCALE GENOMIC DNA]</scope>
    <source>
        <strain evidence="7">LSX21</strain>
        <tissue evidence="7">Leaf</tissue>
    </source>
</reference>
<name>A0AAN8VE47_9MAGN</name>
<dbReference type="GO" id="GO:0005634">
    <property type="term" value="C:nucleus"/>
    <property type="evidence" value="ECO:0007669"/>
    <property type="project" value="UniProtKB-SubCell"/>
</dbReference>
<dbReference type="SUPFAM" id="SSF54171">
    <property type="entry name" value="DNA-binding domain"/>
    <property type="match status" value="1"/>
</dbReference>
<dbReference type="GO" id="GO:0003677">
    <property type="term" value="F:DNA binding"/>
    <property type="evidence" value="ECO:0007669"/>
    <property type="project" value="UniProtKB-KW"/>
</dbReference>
<sequence length="104" mass="12142">MKPSNIFPPLTSNVRTSNCITIVKWKWRIFPSCFVEILRKKKLEALYWIPRSAANAMGRYAAEIRNPYTKEPFDTAEEAALAYDFASISFCGMEIERTNFRYTF</sequence>